<keyword evidence="1" id="KW-0812">Transmembrane</keyword>
<proteinExistence type="predicted"/>
<organism evidence="2 3">
    <name type="scientific">Methanohalophilus mahii (strain ATCC 35705 / DSM 5219 / SLP)</name>
    <dbReference type="NCBI Taxonomy" id="547558"/>
    <lineage>
        <taxon>Archaea</taxon>
        <taxon>Methanobacteriati</taxon>
        <taxon>Methanobacteriota</taxon>
        <taxon>Stenosarchaea group</taxon>
        <taxon>Methanomicrobia</taxon>
        <taxon>Methanosarcinales</taxon>
        <taxon>Methanosarcinaceae</taxon>
        <taxon>Methanohalophilus</taxon>
    </lineage>
</organism>
<keyword evidence="1" id="KW-0472">Membrane</keyword>
<dbReference type="PANTHER" id="PTHR35902">
    <property type="entry name" value="S-LAYER DOMAIN-LIKE PROTEIN-RELATED"/>
    <property type="match status" value="1"/>
</dbReference>
<dbReference type="PANTHER" id="PTHR35902:SF3">
    <property type="entry name" value="NPCBM-ASSOCIATED, NEW3 DOMAIN OF ALPHA-GALACTOSIDASE"/>
    <property type="match status" value="1"/>
</dbReference>
<keyword evidence="1" id="KW-1133">Transmembrane helix</keyword>
<gene>
    <name evidence="2" type="ordered locus">Mmah_0827</name>
</gene>
<dbReference type="EMBL" id="CP001994">
    <property type="protein sequence ID" value="ADE36350.1"/>
    <property type="molecule type" value="Genomic_DNA"/>
</dbReference>
<dbReference type="KEGG" id="mmh:Mmah_0827"/>
<name>D5EAZ9_METMS</name>
<keyword evidence="3" id="KW-1185">Reference proteome</keyword>
<evidence type="ECO:0000313" key="3">
    <source>
        <dbReference type="Proteomes" id="UP000001059"/>
    </source>
</evidence>
<dbReference type="RefSeq" id="WP_013037293.1">
    <property type="nucleotide sequence ID" value="NC_014002.1"/>
</dbReference>
<evidence type="ECO:0000313" key="2">
    <source>
        <dbReference type="EMBL" id="ADE36350.1"/>
    </source>
</evidence>
<dbReference type="Proteomes" id="UP000001059">
    <property type="component" value="Chromosome"/>
</dbReference>
<sequence length="406" mass="44900" precursor="true">MNYRKPLTYISLMILLILLIALTPINSTAAVSSPNTLDVSVMRYSPSPAEIGQYVDVWIKIENIGSGEAEDVSIEMLPEYPLALDSSPNAVKNIGRLKPDTAAVHKYRLYVDEEAKSGPVEFDIRYQPEDSIWLKNTFEIKVGSTSYDSKGSIELEEVSAEPEVFSPGDSGTITFSLKNSATTHSVTIDGKEYDTNAHIQSSSLEADEGIEVSSISDTYGLLGPGDKMDITYNLEVDEQLFAGTHYLNLVIKSNSHIYDCNWEIPVKVDNADVKVIPTITPTLVNGKGTIEFDVANIRQNTLYSVNVIPEAEGIEFSPREYFVGTMEPDELFSIQFEANQMRENITEPLEITVEYRNGMNAHQTTSQLEAFKTVHEDENGISNIAIAALALVGLLIPAAVLYRRKN</sequence>
<dbReference type="HOGENOM" id="CLU_663269_0_0_2"/>
<evidence type="ECO:0000256" key="1">
    <source>
        <dbReference type="SAM" id="Phobius"/>
    </source>
</evidence>
<dbReference type="AlphaFoldDB" id="D5EAZ9"/>
<accession>D5EAZ9</accession>
<reference evidence="2 3" key="1">
    <citation type="submission" date="2010-03" db="EMBL/GenBank/DDBJ databases">
        <title>The complete genome of Methanohalophilus mahii DSM 5219.</title>
        <authorList>
            <consortium name="US DOE Joint Genome Institute (JGI-PGF)"/>
            <person name="Lucas S."/>
            <person name="Copeland A."/>
            <person name="Lapidus A."/>
            <person name="Glavina del Rio T."/>
            <person name="Dalin E."/>
            <person name="Tice H."/>
            <person name="Bruce D."/>
            <person name="Goodwin L."/>
            <person name="Pitluck S."/>
            <person name="Kyrpides N."/>
            <person name="Mavromatis K."/>
            <person name="Ivanova N."/>
            <person name="Lykidis A."/>
            <person name="Saunders E."/>
            <person name="Brettin T."/>
            <person name="Detter J.C."/>
            <person name="Han C."/>
            <person name="Land M."/>
            <person name="Hauser L."/>
            <person name="Markowitz V."/>
            <person name="Cheng J.-F."/>
            <person name="Hugenholtz P."/>
            <person name="Woyke T."/>
            <person name="Wu D."/>
            <person name="Spring S."/>
            <person name="Schneider S."/>
            <person name="Schroeder M."/>
            <person name="Klenk H.-P."/>
            <person name="Eisen J.A."/>
        </authorList>
    </citation>
    <scope>NUCLEOTIDE SEQUENCE [LARGE SCALE GENOMIC DNA]</scope>
    <source>
        <strain evidence="3">ATCC 35705 / DSM 5219 / SLP</strain>
    </source>
</reference>
<dbReference type="GeneID" id="8982989"/>
<protein>
    <submittedName>
        <fullName evidence="2">S-layer domain protein</fullName>
    </submittedName>
</protein>
<feature type="transmembrane region" description="Helical" evidence="1">
    <location>
        <begin position="381"/>
        <end position="402"/>
    </location>
</feature>
<dbReference type="STRING" id="547558.Mmah_0827"/>